<evidence type="ECO:0000259" key="5">
    <source>
        <dbReference type="PROSITE" id="PS50600"/>
    </source>
</evidence>
<evidence type="ECO:0000313" key="6">
    <source>
        <dbReference type="EMBL" id="KAK3911186.1"/>
    </source>
</evidence>
<sequence length="279" mass="31827">EFCSQCKKACGCLAYKEFDHLKSSKKFTRPWEAVAVPKINRWRIGSRSTVSLMVNFISELYVATETNTPCKVGVINNAPKKSPAEKVHISMQMPKLYPTVPPKFKGDVFGITVYKSDFDSLNENMELTDATLDAFLVLVQRKALERNLYVYTMPANLLSFACHDSSMIEKFDAPYFVDLWLVRTQINGNHWILFIVFVGRKHIMILDSMDRSGVISGEKEARLKMLMYLLNLSHTVSLKQPLQVKDWHVYVPRDVSIQKNSVDCGLIVCLWAYLLCGGK</sequence>
<evidence type="ECO:0000256" key="4">
    <source>
        <dbReference type="ARBA" id="ARBA00022807"/>
    </source>
</evidence>
<dbReference type="PROSITE" id="PS50600">
    <property type="entry name" value="ULP_PROTEASE"/>
    <property type="match status" value="1"/>
</dbReference>
<accession>A0AAE1GXK8</accession>
<keyword evidence="3" id="KW-0378">Hydrolase</keyword>
<organism evidence="6 7">
    <name type="scientific">Frankliniella fusca</name>
    <dbReference type="NCBI Taxonomy" id="407009"/>
    <lineage>
        <taxon>Eukaryota</taxon>
        <taxon>Metazoa</taxon>
        <taxon>Ecdysozoa</taxon>
        <taxon>Arthropoda</taxon>
        <taxon>Hexapoda</taxon>
        <taxon>Insecta</taxon>
        <taxon>Pterygota</taxon>
        <taxon>Neoptera</taxon>
        <taxon>Paraneoptera</taxon>
        <taxon>Thysanoptera</taxon>
        <taxon>Terebrantia</taxon>
        <taxon>Thripoidea</taxon>
        <taxon>Thripidae</taxon>
        <taxon>Frankliniella</taxon>
    </lineage>
</organism>
<reference evidence="6" key="2">
    <citation type="journal article" date="2023" name="BMC Genomics">
        <title>Pest status, molecular evolution, and epigenetic factors derived from the genome assembly of Frankliniella fusca, a thysanopteran phytovirus vector.</title>
        <authorList>
            <person name="Catto M.A."/>
            <person name="Labadie P.E."/>
            <person name="Jacobson A.L."/>
            <person name="Kennedy G.G."/>
            <person name="Srinivasan R."/>
            <person name="Hunt B.G."/>
        </authorList>
    </citation>
    <scope>NUCLEOTIDE SEQUENCE</scope>
    <source>
        <strain evidence="6">PL_HMW_Pooled</strain>
    </source>
</reference>
<dbReference type="PANTHER" id="PTHR12606">
    <property type="entry name" value="SENTRIN/SUMO-SPECIFIC PROTEASE"/>
    <property type="match status" value="1"/>
</dbReference>
<dbReference type="InterPro" id="IPR038765">
    <property type="entry name" value="Papain-like_cys_pep_sf"/>
</dbReference>
<evidence type="ECO:0000256" key="3">
    <source>
        <dbReference type="ARBA" id="ARBA00022801"/>
    </source>
</evidence>
<feature type="non-terminal residue" evidence="6">
    <location>
        <position position="1"/>
    </location>
</feature>
<comment type="caution">
    <text evidence="6">The sequence shown here is derived from an EMBL/GenBank/DDBJ whole genome shotgun (WGS) entry which is preliminary data.</text>
</comment>
<dbReference type="EMBL" id="JAHWGI010000245">
    <property type="protein sequence ID" value="KAK3911186.1"/>
    <property type="molecule type" value="Genomic_DNA"/>
</dbReference>
<dbReference type="AlphaFoldDB" id="A0AAE1GXK8"/>
<dbReference type="GO" id="GO:0008234">
    <property type="term" value="F:cysteine-type peptidase activity"/>
    <property type="evidence" value="ECO:0007669"/>
    <property type="project" value="UniProtKB-KW"/>
</dbReference>
<keyword evidence="4" id="KW-0788">Thiol protease</keyword>
<feature type="domain" description="Ubiquitin-like protease family profile" evidence="5">
    <location>
        <begin position="111"/>
        <end position="275"/>
    </location>
</feature>
<protein>
    <submittedName>
        <fullName evidence="6">Sentrin-specific protease 1</fullName>
    </submittedName>
</protein>
<evidence type="ECO:0000256" key="1">
    <source>
        <dbReference type="ARBA" id="ARBA00005234"/>
    </source>
</evidence>
<evidence type="ECO:0000256" key="2">
    <source>
        <dbReference type="ARBA" id="ARBA00022670"/>
    </source>
</evidence>
<name>A0AAE1GXK8_9NEOP</name>
<comment type="similarity">
    <text evidence="1">Belongs to the peptidase C48 family.</text>
</comment>
<gene>
    <name evidence="6" type="ORF">KUF71_020998</name>
</gene>
<dbReference type="InterPro" id="IPR003653">
    <property type="entry name" value="Peptidase_C48_C"/>
</dbReference>
<reference evidence="6" key="1">
    <citation type="submission" date="2021-07" db="EMBL/GenBank/DDBJ databases">
        <authorList>
            <person name="Catto M.A."/>
            <person name="Jacobson A."/>
            <person name="Kennedy G."/>
            <person name="Labadie P."/>
            <person name="Hunt B.G."/>
            <person name="Srinivasan R."/>
        </authorList>
    </citation>
    <scope>NUCLEOTIDE SEQUENCE</scope>
    <source>
        <strain evidence="6">PL_HMW_Pooled</strain>
        <tissue evidence="6">Head</tissue>
    </source>
</reference>
<keyword evidence="7" id="KW-1185">Reference proteome</keyword>
<dbReference type="SUPFAM" id="SSF54001">
    <property type="entry name" value="Cysteine proteinases"/>
    <property type="match status" value="1"/>
</dbReference>
<dbReference type="Gene3D" id="3.40.395.10">
    <property type="entry name" value="Adenoviral Proteinase, Chain A"/>
    <property type="match status" value="1"/>
</dbReference>
<dbReference type="PANTHER" id="PTHR12606:SF141">
    <property type="entry name" value="GH15225P-RELATED"/>
    <property type="match status" value="1"/>
</dbReference>
<evidence type="ECO:0000313" key="7">
    <source>
        <dbReference type="Proteomes" id="UP001219518"/>
    </source>
</evidence>
<proteinExistence type="inferred from homology"/>
<keyword evidence="2 6" id="KW-0645">Protease</keyword>
<dbReference type="Proteomes" id="UP001219518">
    <property type="component" value="Unassembled WGS sequence"/>
</dbReference>
<dbReference type="Pfam" id="PF02902">
    <property type="entry name" value="Peptidase_C48"/>
    <property type="match status" value="1"/>
</dbReference>
<dbReference type="GO" id="GO:0006508">
    <property type="term" value="P:proteolysis"/>
    <property type="evidence" value="ECO:0007669"/>
    <property type="project" value="UniProtKB-KW"/>
</dbReference>